<dbReference type="EMBL" id="JAESVA010000018">
    <property type="protein sequence ID" value="MCB8883908.1"/>
    <property type="molecule type" value="Genomic_DNA"/>
</dbReference>
<accession>A0A964E7E2</accession>
<dbReference type="Proteomes" id="UP000721844">
    <property type="component" value="Unassembled WGS sequence"/>
</dbReference>
<gene>
    <name evidence="1" type="ORF">ACELLULO517_26920</name>
</gene>
<evidence type="ECO:0000313" key="1">
    <source>
        <dbReference type="EMBL" id="MCB8883908.1"/>
    </source>
</evidence>
<comment type="caution">
    <text evidence="1">The sequence shown here is derived from an EMBL/GenBank/DDBJ whole genome shotgun (WGS) entry which is preliminary data.</text>
</comment>
<sequence>MSTHLSIAPPVSIEDCLEAGYHFGRLRSDLALIAFTRELNVQLDGLTGLVQTKFLSIEPALTTFTEAAWDGWEDYGGAKAA</sequence>
<name>A0A964E7E2_9PROT</name>
<dbReference type="AlphaFoldDB" id="A0A964E7E2"/>
<dbReference type="RefSeq" id="WP_227310650.1">
    <property type="nucleotide sequence ID" value="NZ_JAESVA010000018.1"/>
</dbReference>
<organism evidence="1 2">
    <name type="scientific">Acidisoma cellulosilyticum</name>
    <dbReference type="NCBI Taxonomy" id="2802395"/>
    <lineage>
        <taxon>Bacteria</taxon>
        <taxon>Pseudomonadati</taxon>
        <taxon>Pseudomonadota</taxon>
        <taxon>Alphaproteobacteria</taxon>
        <taxon>Acetobacterales</taxon>
        <taxon>Acidocellaceae</taxon>
        <taxon>Acidisoma</taxon>
    </lineage>
</organism>
<reference evidence="1 2" key="1">
    <citation type="journal article" date="2021" name="Microorganisms">
        <title>Acidisoma silvae sp. nov. and Acidisomacellulosilytica sp. nov., Two Acidophilic Bacteria Isolated from Decaying Wood, Hydrolyzing Cellulose and Producing Poly-3-hydroxybutyrate.</title>
        <authorList>
            <person name="Mieszkin S."/>
            <person name="Pouder E."/>
            <person name="Uroz S."/>
            <person name="Simon-Colin C."/>
            <person name="Alain K."/>
        </authorList>
    </citation>
    <scope>NUCLEOTIDE SEQUENCE [LARGE SCALE GENOMIC DNA]</scope>
    <source>
        <strain evidence="1 2">HW T5.17</strain>
    </source>
</reference>
<proteinExistence type="predicted"/>
<keyword evidence="2" id="KW-1185">Reference proteome</keyword>
<protein>
    <submittedName>
        <fullName evidence="1">Uncharacterized protein</fullName>
    </submittedName>
</protein>
<evidence type="ECO:0000313" key="2">
    <source>
        <dbReference type="Proteomes" id="UP000721844"/>
    </source>
</evidence>